<dbReference type="Proteomes" id="UP000800035">
    <property type="component" value="Unassembled WGS sequence"/>
</dbReference>
<sequence>MSTQNALAKTLKALHKPGNPLILANVWDAITAKAVASLPETKALATASYAVALAAGVEDPELTLDTNIRAVEGIAKIAKQFNKPLTADFQDGYGNRLEEGVKKLIGLGVVGCNIEDYDGEKNGLWSVEEAVGRIERVLKVANDAGVPDFVVNARTDALVTGLSIDEAITRGKAYLNAGATSAFIWGGRARPGMRTEEVQKAAKELDGRLNVSMVRVRPGGLNVKELSEIGVSRISVGPQLMMRTVGSIAEEAKRMYAGEEVKESVV</sequence>
<dbReference type="PANTHER" id="PTHR42905">
    <property type="entry name" value="PHOSPHOENOLPYRUVATE CARBOXYLASE"/>
    <property type="match status" value="1"/>
</dbReference>
<evidence type="ECO:0000313" key="1">
    <source>
        <dbReference type="EMBL" id="KAF1955789.1"/>
    </source>
</evidence>
<keyword evidence="2" id="KW-1185">Reference proteome</keyword>
<gene>
    <name evidence="1" type="ORF">CC80DRAFT_593985</name>
</gene>
<dbReference type="Gene3D" id="3.20.20.60">
    <property type="entry name" value="Phosphoenolpyruvate-binding domains"/>
    <property type="match status" value="1"/>
</dbReference>
<proteinExistence type="predicted"/>
<dbReference type="InterPro" id="IPR015813">
    <property type="entry name" value="Pyrv/PenolPyrv_kinase-like_dom"/>
</dbReference>
<dbReference type="CDD" id="cd00377">
    <property type="entry name" value="ICL_PEPM"/>
    <property type="match status" value="1"/>
</dbReference>
<dbReference type="InterPro" id="IPR039556">
    <property type="entry name" value="ICL/PEPM"/>
</dbReference>
<organism evidence="1 2">
    <name type="scientific">Byssothecium circinans</name>
    <dbReference type="NCBI Taxonomy" id="147558"/>
    <lineage>
        <taxon>Eukaryota</taxon>
        <taxon>Fungi</taxon>
        <taxon>Dikarya</taxon>
        <taxon>Ascomycota</taxon>
        <taxon>Pezizomycotina</taxon>
        <taxon>Dothideomycetes</taxon>
        <taxon>Pleosporomycetidae</taxon>
        <taxon>Pleosporales</taxon>
        <taxon>Massarineae</taxon>
        <taxon>Massarinaceae</taxon>
        <taxon>Byssothecium</taxon>
    </lineage>
</organism>
<protein>
    <submittedName>
        <fullName evidence="1">PEP phosphonomutase-like protein</fullName>
    </submittedName>
</protein>
<accession>A0A6A5TVM0</accession>
<dbReference type="AlphaFoldDB" id="A0A6A5TVM0"/>
<reference evidence="1" key="1">
    <citation type="journal article" date="2020" name="Stud. Mycol.">
        <title>101 Dothideomycetes genomes: a test case for predicting lifestyles and emergence of pathogens.</title>
        <authorList>
            <person name="Haridas S."/>
            <person name="Albert R."/>
            <person name="Binder M."/>
            <person name="Bloem J."/>
            <person name="Labutti K."/>
            <person name="Salamov A."/>
            <person name="Andreopoulos B."/>
            <person name="Baker S."/>
            <person name="Barry K."/>
            <person name="Bills G."/>
            <person name="Bluhm B."/>
            <person name="Cannon C."/>
            <person name="Castanera R."/>
            <person name="Culley D."/>
            <person name="Daum C."/>
            <person name="Ezra D."/>
            <person name="Gonzalez J."/>
            <person name="Henrissat B."/>
            <person name="Kuo A."/>
            <person name="Liang C."/>
            <person name="Lipzen A."/>
            <person name="Lutzoni F."/>
            <person name="Magnuson J."/>
            <person name="Mondo S."/>
            <person name="Nolan M."/>
            <person name="Ohm R."/>
            <person name="Pangilinan J."/>
            <person name="Park H.-J."/>
            <person name="Ramirez L."/>
            <person name="Alfaro M."/>
            <person name="Sun H."/>
            <person name="Tritt A."/>
            <person name="Yoshinaga Y."/>
            <person name="Zwiers L.-H."/>
            <person name="Turgeon B."/>
            <person name="Goodwin S."/>
            <person name="Spatafora J."/>
            <person name="Crous P."/>
            <person name="Grigoriev I."/>
        </authorList>
    </citation>
    <scope>NUCLEOTIDE SEQUENCE</scope>
    <source>
        <strain evidence="1">CBS 675.92</strain>
    </source>
</reference>
<dbReference type="SUPFAM" id="SSF51621">
    <property type="entry name" value="Phosphoenolpyruvate/pyruvate domain"/>
    <property type="match status" value="1"/>
</dbReference>
<evidence type="ECO:0000313" key="2">
    <source>
        <dbReference type="Proteomes" id="UP000800035"/>
    </source>
</evidence>
<dbReference type="OrthoDB" id="429143at2759"/>
<dbReference type="GO" id="GO:0003824">
    <property type="term" value="F:catalytic activity"/>
    <property type="evidence" value="ECO:0007669"/>
    <property type="project" value="InterPro"/>
</dbReference>
<dbReference type="PANTHER" id="PTHR42905:SF16">
    <property type="entry name" value="CARBOXYPHOSPHONOENOLPYRUVATE PHOSPHONOMUTASE-LIKE PROTEIN (AFU_ORTHOLOGUE AFUA_5G07230)"/>
    <property type="match status" value="1"/>
</dbReference>
<dbReference type="EMBL" id="ML976993">
    <property type="protein sequence ID" value="KAF1955789.1"/>
    <property type="molecule type" value="Genomic_DNA"/>
</dbReference>
<name>A0A6A5TVM0_9PLEO</name>
<dbReference type="InterPro" id="IPR040442">
    <property type="entry name" value="Pyrv_kinase-like_dom_sf"/>
</dbReference>
<dbReference type="Pfam" id="PF13714">
    <property type="entry name" value="PEP_mutase"/>
    <property type="match status" value="1"/>
</dbReference>